<evidence type="ECO:0000256" key="1">
    <source>
        <dbReference type="ARBA" id="ARBA00008853"/>
    </source>
</evidence>
<dbReference type="PANTHER" id="PTHR10907">
    <property type="entry name" value="REGUCALCIN"/>
    <property type="match status" value="1"/>
</dbReference>
<sequence length="291" mass="30587">MSTSVTTGPATVFSDARAVLAESIVWDPSAQLLRWTDITLGTLVTARADGTVVSTVPLPPPLASFQPRASGGFVAALGDTVVVTDEHGAIERELTRVEHATAGLRFNEGKCDPFGRFLVGSMNLTTGEPDGALYSVEADGTTRLLRGGFGVTNGFEWSDDGTVMYVTDTSASTIYRGSYGPDGELGELEPFVVGNAHDGLVRDDEGCSWSAIYGGGRVERYGPDGSHLETVELPTPNVTSVAFGGPDMSTLFVASARENLTEEQLEQHPSSGAILAVPTRVHGFPANTFSG</sequence>
<name>A0ABU8YAP7_9MICO</name>
<dbReference type="PRINTS" id="PR01790">
    <property type="entry name" value="SMP30FAMILY"/>
</dbReference>
<dbReference type="InterPro" id="IPR013658">
    <property type="entry name" value="SGL"/>
</dbReference>
<evidence type="ECO:0000313" key="4">
    <source>
        <dbReference type="Proteomes" id="UP001370299"/>
    </source>
</evidence>
<dbReference type="GO" id="GO:0016787">
    <property type="term" value="F:hydrolase activity"/>
    <property type="evidence" value="ECO:0007669"/>
    <property type="project" value="UniProtKB-KW"/>
</dbReference>
<dbReference type="EC" id="3.1.1.99" evidence="3"/>
<dbReference type="Proteomes" id="UP001370299">
    <property type="component" value="Unassembled WGS sequence"/>
</dbReference>
<keyword evidence="4" id="KW-1185">Reference proteome</keyword>
<dbReference type="Gene3D" id="2.120.10.30">
    <property type="entry name" value="TolB, C-terminal domain"/>
    <property type="match status" value="1"/>
</dbReference>
<dbReference type="PANTHER" id="PTHR10907:SF47">
    <property type="entry name" value="REGUCALCIN"/>
    <property type="match status" value="1"/>
</dbReference>
<protein>
    <submittedName>
        <fullName evidence="3">SMP-30/gluconolactonase/LRE family protein</fullName>
        <ecNumber evidence="3">3.1.1.99</ecNumber>
    </submittedName>
</protein>
<comment type="similarity">
    <text evidence="1">Belongs to the SMP-30/CGR1 family.</text>
</comment>
<feature type="domain" description="SMP-30/Gluconolactonase/LRE-like region" evidence="2">
    <location>
        <begin position="20"/>
        <end position="257"/>
    </location>
</feature>
<dbReference type="EMBL" id="JBBLYY010000047">
    <property type="protein sequence ID" value="MEK0171664.1"/>
    <property type="molecule type" value="Genomic_DNA"/>
</dbReference>
<dbReference type="RefSeq" id="WP_340195970.1">
    <property type="nucleotide sequence ID" value="NZ_JBBKAP010000018.1"/>
</dbReference>
<keyword evidence="3" id="KW-0378">Hydrolase</keyword>
<dbReference type="Pfam" id="PF08450">
    <property type="entry name" value="SGL"/>
    <property type="match status" value="1"/>
</dbReference>
<evidence type="ECO:0000259" key="2">
    <source>
        <dbReference type="Pfam" id="PF08450"/>
    </source>
</evidence>
<evidence type="ECO:0000313" key="3">
    <source>
        <dbReference type="EMBL" id="MEK0171664.1"/>
    </source>
</evidence>
<accession>A0ABU8YAP7</accession>
<gene>
    <name evidence="3" type="ORF">WMN62_09300</name>
</gene>
<dbReference type="SUPFAM" id="SSF63829">
    <property type="entry name" value="Calcium-dependent phosphotriesterase"/>
    <property type="match status" value="1"/>
</dbReference>
<proteinExistence type="inferred from homology"/>
<dbReference type="InterPro" id="IPR005511">
    <property type="entry name" value="SMP-30"/>
</dbReference>
<organism evidence="3 4">
    <name type="scientific">Curtobacterium citreum</name>
    <dbReference type="NCBI Taxonomy" id="2036"/>
    <lineage>
        <taxon>Bacteria</taxon>
        <taxon>Bacillati</taxon>
        <taxon>Actinomycetota</taxon>
        <taxon>Actinomycetes</taxon>
        <taxon>Micrococcales</taxon>
        <taxon>Microbacteriaceae</taxon>
        <taxon>Curtobacterium</taxon>
    </lineage>
</organism>
<reference evidence="3 4" key="1">
    <citation type="submission" date="2024-03" db="EMBL/GenBank/DDBJ databases">
        <title>Whole genomes of four grape xylem sap localized bacterial endophytes.</title>
        <authorList>
            <person name="Kumar G."/>
            <person name="Savka M.A."/>
        </authorList>
    </citation>
    <scope>NUCLEOTIDE SEQUENCE [LARGE SCALE GENOMIC DNA]</scope>
    <source>
        <strain evidence="3 4">RIT_GXS8</strain>
    </source>
</reference>
<dbReference type="InterPro" id="IPR011042">
    <property type="entry name" value="6-blade_b-propeller_TolB-like"/>
</dbReference>
<comment type="caution">
    <text evidence="3">The sequence shown here is derived from an EMBL/GenBank/DDBJ whole genome shotgun (WGS) entry which is preliminary data.</text>
</comment>